<dbReference type="PANTHER" id="PTHR48031:SF2">
    <property type="entry name" value="RNA-BINDING PROTEIN 4"/>
    <property type="match status" value="1"/>
</dbReference>
<feature type="region of interest" description="Disordered" evidence="4">
    <location>
        <begin position="574"/>
        <end position="783"/>
    </location>
</feature>
<keyword evidence="1" id="KW-0677">Repeat</keyword>
<evidence type="ECO:0000256" key="4">
    <source>
        <dbReference type="SAM" id="MobiDB-lite"/>
    </source>
</evidence>
<feature type="domain" description="RRM" evidence="5">
    <location>
        <begin position="273"/>
        <end position="355"/>
    </location>
</feature>
<feature type="compositionally biased region" description="Gly residues" evidence="4">
    <location>
        <begin position="669"/>
        <end position="686"/>
    </location>
</feature>
<comment type="caution">
    <text evidence="6">The sequence shown here is derived from an EMBL/GenBank/DDBJ whole genome shotgun (WGS) entry which is preliminary data.</text>
</comment>
<feature type="compositionally biased region" description="Gly residues" evidence="4">
    <location>
        <begin position="576"/>
        <end position="615"/>
    </location>
</feature>
<feature type="compositionally biased region" description="Gly residues" evidence="4">
    <location>
        <begin position="766"/>
        <end position="775"/>
    </location>
</feature>
<feature type="compositionally biased region" description="Acidic residues" evidence="4">
    <location>
        <begin position="67"/>
        <end position="78"/>
    </location>
</feature>
<feature type="compositionally biased region" description="Gly residues" evidence="4">
    <location>
        <begin position="454"/>
        <end position="484"/>
    </location>
</feature>
<sequence length="783" mass="81953">MTEPENFDDELFADLYNDDDTAARPVPAAEPDQYSAVPDAAGVSNESAEDFGQHQDYNGDAIQAKYDEEEEEDDDDIDFNLGNGPSTAVTQHDQPESHEQYDQQHEDKQAFNAPPASSAPTKGPNAKEDGGHKSRAGIWRMGCGTRWAGSGSPGSRGRPRSGAACLWSQHQELASTRQEQETQFGKRVIIWQSALHPFFTLVGTAVASVLWVSAPTPRLASIDPLHPRPRPASTVLALGSESTSSKRPIGIGPACPPTESESSSSISTRARRAKMFIGGLNWETTDQSLRDYFSQFGEVVECTVMRDGATGRSRGFGFLTFKDPKTVNIVMVKEHYLDGKIIDPKRAIPRDEQEKTSKIFVGGVSQETTDHEFREYFAQFGRVVDATLMMDKDTGRPRGFGFVTFESEAGVEACLSANLEIHGKPIEVKKAQPRGNLRDEEDAARRGGGKFGRKGQGMGGAGAGNGMDDGAGGQGGGMAMGGMGPGTAGMSPQVMAQYIQRMQQAMTMFQQQMMMNRNMNPAMQQMMYMQQMQQMQQMQAQMAAQQGGGGRGGANPAMAAMNPAMMQQMQQMMNQQGGGVPGGPGGPGGANQGGMSPAGGNHGGGGGGNQGGPNRGGFNNAFDQQGQFDQQQKYEHQGGQGQGQGRRGGRGGGGGGGGGGGDMHHQGGYNQGGGYMGGGGGQGGGPTSWEGMYDDVPQPMMAQGGGGGGNFGGGGGGGRGGGFHGGKRGGGGGGHHQQQGPVDPMNAPPANAPTGPKNAGRPGANYRGGGRGGNRGFHPYARS</sequence>
<dbReference type="Pfam" id="PF00076">
    <property type="entry name" value="RRM_1"/>
    <property type="match status" value="2"/>
</dbReference>
<dbReference type="SMART" id="SM00360">
    <property type="entry name" value="RRM"/>
    <property type="match status" value="2"/>
</dbReference>
<feature type="compositionally biased region" description="Polar residues" evidence="4">
    <location>
        <begin position="83"/>
        <end position="92"/>
    </location>
</feature>
<reference evidence="6" key="2">
    <citation type="submission" date="2023-05" db="EMBL/GenBank/DDBJ databases">
        <authorList>
            <consortium name="Lawrence Berkeley National Laboratory"/>
            <person name="Steindorff A."/>
            <person name="Hensen N."/>
            <person name="Bonometti L."/>
            <person name="Westerberg I."/>
            <person name="Brannstrom I.O."/>
            <person name="Guillou S."/>
            <person name="Cros-Aarteil S."/>
            <person name="Calhoun S."/>
            <person name="Haridas S."/>
            <person name="Kuo A."/>
            <person name="Mondo S."/>
            <person name="Pangilinan J."/>
            <person name="Riley R."/>
            <person name="Labutti K."/>
            <person name="Andreopoulos B."/>
            <person name="Lipzen A."/>
            <person name="Chen C."/>
            <person name="Yanf M."/>
            <person name="Daum C."/>
            <person name="Ng V."/>
            <person name="Clum A."/>
            <person name="Ohm R."/>
            <person name="Martin F."/>
            <person name="Silar P."/>
            <person name="Natvig D."/>
            <person name="Lalanne C."/>
            <person name="Gautier V."/>
            <person name="Ament-Velasquez S.L."/>
            <person name="Kruys A."/>
            <person name="Hutchinson M.I."/>
            <person name="Powell A.J."/>
            <person name="Barry K."/>
            <person name="Miller A.N."/>
            <person name="Grigoriev I.V."/>
            <person name="Debuchy R."/>
            <person name="Gladieux P."/>
            <person name="Thoren M.H."/>
            <person name="Johannesson H."/>
        </authorList>
    </citation>
    <scope>NUCLEOTIDE SEQUENCE</scope>
    <source>
        <strain evidence="6">CBS 103.79</strain>
    </source>
</reference>
<reference evidence="6" key="1">
    <citation type="journal article" date="2023" name="Mol. Phylogenet. Evol.">
        <title>Genome-scale phylogeny and comparative genomics of the fungal order Sordariales.</title>
        <authorList>
            <person name="Hensen N."/>
            <person name="Bonometti L."/>
            <person name="Westerberg I."/>
            <person name="Brannstrom I.O."/>
            <person name="Guillou S."/>
            <person name="Cros-Aarteil S."/>
            <person name="Calhoun S."/>
            <person name="Haridas S."/>
            <person name="Kuo A."/>
            <person name="Mondo S."/>
            <person name="Pangilinan J."/>
            <person name="Riley R."/>
            <person name="LaButti K."/>
            <person name="Andreopoulos B."/>
            <person name="Lipzen A."/>
            <person name="Chen C."/>
            <person name="Yan M."/>
            <person name="Daum C."/>
            <person name="Ng V."/>
            <person name="Clum A."/>
            <person name="Steindorff A."/>
            <person name="Ohm R.A."/>
            <person name="Martin F."/>
            <person name="Silar P."/>
            <person name="Natvig D.O."/>
            <person name="Lalanne C."/>
            <person name="Gautier V."/>
            <person name="Ament-Velasquez S.L."/>
            <person name="Kruys A."/>
            <person name="Hutchinson M.I."/>
            <person name="Powell A.J."/>
            <person name="Barry K."/>
            <person name="Miller A.N."/>
            <person name="Grigoriev I.V."/>
            <person name="Debuchy R."/>
            <person name="Gladieux P."/>
            <person name="Hiltunen Thoren M."/>
            <person name="Johannesson H."/>
        </authorList>
    </citation>
    <scope>NUCLEOTIDE SEQUENCE</scope>
    <source>
        <strain evidence="6">CBS 103.79</strain>
    </source>
</reference>
<dbReference type="InterPro" id="IPR034156">
    <property type="entry name" value="Hrp1_RRM1"/>
</dbReference>
<dbReference type="GO" id="GO:0005634">
    <property type="term" value="C:nucleus"/>
    <property type="evidence" value="ECO:0007669"/>
    <property type="project" value="TreeGrafter"/>
</dbReference>
<dbReference type="GO" id="GO:0003729">
    <property type="term" value="F:mRNA binding"/>
    <property type="evidence" value="ECO:0007669"/>
    <property type="project" value="TreeGrafter"/>
</dbReference>
<evidence type="ECO:0000313" key="7">
    <source>
        <dbReference type="Proteomes" id="UP001303889"/>
    </source>
</evidence>
<evidence type="ECO:0000313" key="6">
    <source>
        <dbReference type="EMBL" id="KAK3903132.1"/>
    </source>
</evidence>
<dbReference type="InterPro" id="IPR035979">
    <property type="entry name" value="RBD_domain_sf"/>
</dbReference>
<protein>
    <recommendedName>
        <fullName evidence="5">RRM domain-containing protein</fullName>
    </recommendedName>
</protein>
<accession>A0AAN6MND8</accession>
<dbReference type="PROSITE" id="PS50102">
    <property type="entry name" value="RRM"/>
    <property type="match status" value="2"/>
</dbReference>
<dbReference type="FunFam" id="3.30.70.330:FF:000025">
    <property type="entry name" value="RNA-binding protein Musashi homolog 2 isoform X1"/>
    <property type="match status" value="1"/>
</dbReference>
<keyword evidence="2 3" id="KW-0694">RNA-binding</keyword>
<evidence type="ECO:0000259" key="5">
    <source>
        <dbReference type="PROSITE" id="PS50102"/>
    </source>
</evidence>
<dbReference type="PANTHER" id="PTHR48031">
    <property type="entry name" value="SRA STEM-LOOP-INTERACTING RNA-BINDING PROTEIN, MITOCHONDRIAL"/>
    <property type="match status" value="1"/>
</dbReference>
<feature type="compositionally biased region" description="Acidic residues" evidence="4">
    <location>
        <begin position="1"/>
        <end position="20"/>
    </location>
</feature>
<evidence type="ECO:0000256" key="1">
    <source>
        <dbReference type="ARBA" id="ARBA00022737"/>
    </source>
</evidence>
<dbReference type="Proteomes" id="UP001303889">
    <property type="component" value="Unassembled WGS sequence"/>
</dbReference>
<feature type="compositionally biased region" description="Gly residues" evidence="4">
    <location>
        <begin position="638"/>
        <end position="661"/>
    </location>
</feature>
<dbReference type="Gene3D" id="3.30.70.330">
    <property type="match status" value="2"/>
</dbReference>
<feature type="compositionally biased region" description="Gly residues" evidence="4">
    <location>
        <begin position="703"/>
        <end position="735"/>
    </location>
</feature>
<dbReference type="FunFam" id="3.30.70.330:FF:000466">
    <property type="entry name" value="Heterogeneous nuclear ribonucleoprotein HRP1"/>
    <property type="match status" value="1"/>
</dbReference>
<dbReference type="SUPFAM" id="SSF54928">
    <property type="entry name" value="RNA-binding domain, RBD"/>
    <property type="match status" value="2"/>
</dbReference>
<organism evidence="6 7">
    <name type="scientific">Staphylotrichum tortipilum</name>
    <dbReference type="NCBI Taxonomy" id="2831512"/>
    <lineage>
        <taxon>Eukaryota</taxon>
        <taxon>Fungi</taxon>
        <taxon>Dikarya</taxon>
        <taxon>Ascomycota</taxon>
        <taxon>Pezizomycotina</taxon>
        <taxon>Sordariomycetes</taxon>
        <taxon>Sordariomycetidae</taxon>
        <taxon>Sordariales</taxon>
        <taxon>Chaetomiaceae</taxon>
        <taxon>Staphylotrichum</taxon>
    </lineage>
</organism>
<gene>
    <name evidence="6" type="ORF">C8A05DRAFT_43574</name>
</gene>
<proteinExistence type="predicted"/>
<dbReference type="InterPro" id="IPR012677">
    <property type="entry name" value="Nucleotide-bd_a/b_plait_sf"/>
</dbReference>
<dbReference type="InterPro" id="IPR000504">
    <property type="entry name" value="RRM_dom"/>
</dbReference>
<feature type="region of interest" description="Disordered" evidence="4">
    <location>
        <begin position="1"/>
        <end position="137"/>
    </location>
</feature>
<dbReference type="EMBL" id="MU855467">
    <property type="protein sequence ID" value="KAK3903132.1"/>
    <property type="molecule type" value="Genomic_DNA"/>
</dbReference>
<feature type="domain" description="RRM" evidence="5">
    <location>
        <begin position="357"/>
        <end position="433"/>
    </location>
</feature>
<feature type="region of interest" description="Disordered" evidence="4">
    <location>
        <begin position="430"/>
        <end position="484"/>
    </location>
</feature>
<feature type="region of interest" description="Disordered" evidence="4">
    <location>
        <begin position="243"/>
        <end position="267"/>
    </location>
</feature>
<feature type="compositionally biased region" description="Low complexity" evidence="4">
    <location>
        <begin position="616"/>
        <end position="631"/>
    </location>
</feature>
<dbReference type="CDD" id="cd12330">
    <property type="entry name" value="RRM2_Hrp1p"/>
    <property type="match status" value="1"/>
</dbReference>
<name>A0AAN6MND8_9PEZI</name>
<dbReference type="AlphaFoldDB" id="A0AAN6MND8"/>
<feature type="compositionally biased region" description="Basic and acidic residues" evidence="4">
    <location>
        <begin position="93"/>
        <end position="109"/>
    </location>
</feature>
<evidence type="ECO:0000256" key="3">
    <source>
        <dbReference type="PROSITE-ProRule" id="PRU00176"/>
    </source>
</evidence>
<evidence type="ECO:0000256" key="2">
    <source>
        <dbReference type="ARBA" id="ARBA00022884"/>
    </source>
</evidence>
<keyword evidence="7" id="KW-1185">Reference proteome</keyword>
<dbReference type="CDD" id="cd12577">
    <property type="entry name" value="RRM1_Hrp1p"/>
    <property type="match status" value="1"/>
</dbReference>